<organism evidence="3 4">
    <name type="scientific">Faecalimonas umbilicata</name>
    <dbReference type="NCBI Taxonomy" id="1912855"/>
    <lineage>
        <taxon>Bacteria</taxon>
        <taxon>Bacillati</taxon>
        <taxon>Bacillota</taxon>
        <taxon>Clostridia</taxon>
        <taxon>Lachnospirales</taxon>
        <taxon>Lachnospiraceae</taxon>
        <taxon>Faecalimonas</taxon>
    </lineage>
</organism>
<dbReference type="EMBL" id="SLZV01000045">
    <property type="protein sequence ID" value="TCS60178.1"/>
    <property type="molecule type" value="Genomic_DNA"/>
</dbReference>
<name>A0A4R3J2Y1_9FIRM</name>
<dbReference type="RefSeq" id="WP_116442173.1">
    <property type="nucleotide sequence ID" value="NZ_BHEO01000008.1"/>
</dbReference>
<dbReference type="Proteomes" id="UP000702954">
    <property type="component" value="Unassembled WGS sequence"/>
</dbReference>
<feature type="transmembrane region" description="Helical" evidence="1">
    <location>
        <begin position="58"/>
        <end position="79"/>
    </location>
</feature>
<keyword evidence="1" id="KW-0472">Membrane</keyword>
<evidence type="ECO:0000313" key="3">
    <source>
        <dbReference type="EMBL" id="TCS60178.1"/>
    </source>
</evidence>
<keyword evidence="1" id="KW-1133">Transmembrane helix</keyword>
<accession>A0A4R3J2Y1</accession>
<evidence type="ECO:0000313" key="4">
    <source>
        <dbReference type="Proteomes" id="UP000294613"/>
    </source>
</evidence>
<proteinExistence type="predicted"/>
<gene>
    <name evidence="3" type="ORF">EDD74_14518</name>
    <name evidence="2" type="ORF">FAEUMB_26250</name>
</gene>
<dbReference type="Proteomes" id="UP000294613">
    <property type="component" value="Unassembled WGS sequence"/>
</dbReference>
<reference evidence="3 4" key="2">
    <citation type="submission" date="2019-03" db="EMBL/GenBank/DDBJ databases">
        <title>Genomic Encyclopedia of Type Strains, Phase IV (KMG-IV): sequencing the most valuable type-strain genomes for metagenomic binning, comparative biology and taxonomic classification.</title>
        <authorList>
            <person name="Goeker M."/>
        </authorList>
    </citation>
    <scope>NUCLEOTIDE SEQUENCE [LARGE SCALE GENOMIC DNA]</scope>
    <source>
        <strain evidence="3 4">DSM 103426</strain>
    </source>
</reference>
<dbReference type="AlphaFoldDB" id="A0A4R3J2Y1"/>
<evidence type="ECO:0000313" key="5">
    <source>
        <dbReference type="Proteomes" id="UP000702954"/>
    </source>
</evidence>
<comment type="caution">
    <text evidence="3">The sequence shown here is derived from an EMBL/GenBank/DDBJ whole genome shotgun (WGS) entry which is preliminary data.</text>
</comment>
<evidence type="ECO:0000313" key="2">
    <source>
        <dbReference type="EMBL" id="GBU06084.1"/>
    </source>
</evidence>
<sequence length="104" mass="12008">MGKFKKEKELARAVREELEWKEEQKKLHKKHEQIAEDVVILEKPHLVKFVMKSVAGSIRICATILLCMLAIIGLTALIYPEVRQELLQVFFEILMEGKKMVGMG</sequence>
<dbReference type="EMBL" id="BHEO01000008">
    <property type="protein sequence ID" value="GBU06084.1"/>
    <property type="molecule type" value="Genomic_DNA"/>
</dbReference>
<reference evidence="2 5" key="1">
    <citation type="journal article" date="2018" name="Int. J. Syst. Evol. Microbiol.">
        <title>Draft Genome Sequence of Faecalimonas umbilicata JCM 30896T, an Acetate-Producing Bacterium Isolated from Human Feces.</title>
        <authorList>
            <person name="Sakamoto M."/>
            <person name="Ikeyama N."/>
            <person name="Yuki M."/>
            <person name="Ohkuma M."/>
        </authorList>
    </citation>
    <scope>NUCLEOTIDE SEQUENCE [LARGE SCALE GENOMIC DNA]</scope>
    <source>
        <strain evidence="2 5">EGH7</strain>
    </source>
</reference>
<keyword evidence="5" id="KW-1185">Reference proteome</keyword>
<keyword evidence="1" id="KW-0812">Transmembrane</keyword>
<evidence type="ECO:0000256" key="1">
    <source>
        <dbReference type="SAM" id="Phobius"/>
    </source>
</evidence>
<protein>
    <submittedName>
        <fullName evidence="3">Uncharacterized protein</fullName>
    </submittedName>
</protein>